<dbReference type="Proteomes" id="UP001165143">
    <property type="component" value="Unassembled WGS sequence"/>
</dbReference>
<protein>
    <submittedName>
        <fullName evidence="1">Uncharacterized protein</fullName>
    </submittedName>
</protein>
<reference evidence="1" key="1">
    <citation type="submission" date="2023-02" db="EMBL/GenBank/DDBJ databases">
        <title>Kitasatospora phosalacinea NBRC 14362.</title>
        <authorList>
            <person name="Ichikawa N."/>
            <person name="Sato H."/>
            <person name="Tonouchi N."/>
        </authorList>
    </citation>
    <scope>NUCLEOTIDE SEQUENCE</scope>
    <source>
        <strain evidence="1">NBRC 14362</strain>
    </source>
</reference>
<dbReference type="Pfam" id="PF14440">
    <property type="entry name" value="XOO_2897-deam"/>
    <property type="match status" value="1"/>
</dbReference>
<dbReference type="InterPro" id="IPR025851">
    <property type="entry name" value="SUKH-4"/>
</dbReference>
<evidence type="ECO:0000313" key="1">
    <source>
        <dbReference type="EMBL" id="GLW53404.1"/>
    </source>
</evidence>
<dbReference type="InterPro" id="IPR032722">
    <property type="entry name" value="Deaminase_XOO_2897"/>
</dbReference>
<accession>A0A9W6PE98</accession>
<gene>
    <name evidence="1" type="ORF">Kpho01_14150</name>
</gene>
<evidence type="ECO:0000313" key="2">
    <source>
        <dbReference type="Proteomes" id="UP001165143"/>
    </source>
</evidence>
<dbReference type="Pfam" id="PF14435">
    <property type="entry name" value="SUKH-4"/>
    <property type="match status" value="1"/>
</dbReference>
<proteinExistence type="predicted"/>
<name>A0A9W6PE98_9ACTN</name>
<dbReference type="AlphaFoldDB" id="A0A9W6PE98"/>
<organism evidence="1 2">
    <name type="scientific">Kitasatospora phosalacinea</name>
    <dbReference type="NCBI Taxonomy" id="2065"/>
    <lineage>
        <taxon>Bacteria</taxon>
        <taxon>Bacillati</taxon>
        <taxon>Actinomycetota</taxon>
        <taxon>Actinomycetes</taxon>
        <taxon>Kitasatosporales</taxon>
        <taxon>Streptomycetaceae</taxon>
        <taxon>Kitasatospora</taxon>
    </lineage>
</organism>
<dbReference type="OrthoDB" id="3868171at2"/>
<dbReference type="EMBL" id="BSRX01000006">
    <property type="protein sequence ID" value="GLW53404.1"/>
    <property type="molecule type" value="Genomic_DNA"/>
</dbReference>
<sequence>MTAALAQRLIERFGPDGLRRPDAAEFARTDAPAEAAALLAATGLPVQVGPYFRTAAEDALALGDLTVGRGRPGPRNGEERWARLGTDRGSELCLDPQGRVWSVFVDLEEPSVLVNTSLEAFLSSLAELDRTLAALAAAEDPDQVFAEFSTVESRLRATDLRAFEDDELWWPRVLEDVRHTRGVPSYAAFKFLDPAGEAQILTADGGLALHAEEALWQRARALGVDGEQVVEVYTELQACFMPGHYCSVWMARTFPRASFTHSHDYGDTAAEREQGIRELAEALTARND</sequence>
<comment type="caution">
    <text evidence="1">The sequence shown here is derived from an EMBL/GenBank/DDBJ whole genome shotgun (WGS) entry which is preliminary data.</text>
</comment>
<dbReference type="RefSeq" id="WP_033250388.1">
    <property type="nucleotide sequence ID" value="NZ_BSRX01000006.1"/>
</dbReference>